<dbReference type="SUPFAM" id="SSF49785">
    <property type="entry name" value="Galactose-binding domain-like"/>
    <property type="match status" value="1"/>
</dbReference>
<keyword evidence="5" id="KW-0119">Carbohydrate metabolism</keyword>
<dbReference type="RefSeq" id="WP_184094326.1">
    <property type="nucleotide sequence ID" value="NZ_AP023367.1"/>
</dbReference>
<dbReference type="GO" id="GO:0004553">
    <property type="term" value="F:hydrolase activity, hydrolyzing O-glycosyl compounds"/>
    <property type="evidence" value="ECO:0007669"/>
    <property type="project" value="InterPro"/>
</dbReference>
<dbReference type="PANTHER" id="PTHR43772">
    <property type="entry name" value="ENDO-1,4-BETA-XYLANASE"/>
    <property type="match status" value="1"/>
</dbReference>
<keyword evidence="4 7" id="KW-0378">Hydrolase</keyword>
<dbReference type="GO" id="GO:0030246">
    <property type="term" value="F:carbohydrate binding"/>
    <property type="evidence" value="ECO:0007669"/>
    <property type="project" value="InterPro"/>
</dbReference>
<dbReference type="CDD" id="cd04084">
    <property type="entry name" value="CBM6_xylanase-like"/>
    <property type="match status" value="1"/>
</dbReference>
<dbReference type="InterPro" id="IPR005084">
    <property type="entry name" value="CBM6"/>
</dbReference>
<keyword evidence="2" id="KW-0858">Xylan degradation</keyword>
<evidence type="ECO:0000256" key="4">
    <source>
        <dbReference type="ARBA" id="ARBA00022801"/>
    </source>
</evidence>
<proteinExistence type="inferred from homology"/>
<dbReference type="InterPro" id="IPR008979">
    <property type="entry name" value="Galactose-bd-like_sf"/>
</dbReference>
<dbReference type="Pfam" id="PF04616">
    <property type="entry name" value="Glyco_hydro_43"/>
    <property type="match status" value="1"/>
</dbReference>
<evidence type="ECO:0000256" key="3">
    <source>
        <dbReference type="ARBA" id="ARBA00022729"/>
    </source>
</evidence>
<dbReference type="AlphaFoldDB" id="A0A6S6R3D5"/>
<dbReference type="InterPro" id="IPR023296">
    <property type="entry name" value="Glyco_hydro_beta-prop_sf"/>
</dbReference>
<dbReference type="InterPro" id="IPR006710">
    <property type="entry name" value="Glyco_hydro_43"/>
</dbReference>
<dbReference type="CDD" id="cd09003">
    <property type="entry name" value="GH43_XynD-like"/>
    <property type="match status" value="1"/>
</dbReference>
<evidence type="ECO:0000313" key="9">
    <source>
        <dbReference type="Proteomes" id="UP000515561"/>
    </source>
</evidence>
<dbReference type="PANTHER" id="PTHR43772:SF2">
    <property type="entry name" value="PUTATIVE (AFU_ORTHOLOGUE AFUA_2G04480)-RELATED"/>
    <property type="match status" value="1"/>
</dbReference>
<organism evidence="8 9">
    <name type="scientific">Anaerocolumna cellulosilytica</name>
    <dbReference type="NCBI Taxonomy" id="433286"/>
    <lineage>
        <taxon>Bacteria</taxon>
        <taxon>Bacillati</taxon>
        <taxon>Bacillota</taxon>
        <taxon>Clostridia</taxon>
        <taxon>Lachnospirales</taxon>
        <taxon>Lachnospiraceae</taxon>
        <taxon>Anaerocolumna</taxon>
    </lineage>
</organism>
<dbReference type="EMBL" id="AP023367">
    <property type="protein sequence ID" value="BCJ94025.1"/>
    <property type="molecule type" value="Genomic_DNA"/>
</dbReference>
<evidence type="ECO:0000256" key="1">
    <source>
        <dbReference type="ARBA" id="ARBA00009865"/>
    </source>
</evidence>
<evidence type="ECO:0000256" key="6">
    <source>
        <dbReference type="ARBA" id="ARBA00023295"/>
    </source>
</evidence>
<evidence type="ECO:0000256" key="7">
    <source>
        <dbReference type="RuleBase" id="RU361187"/>
    </source>
</evidence>
<dbReference type="Pfam" id="PF03422">
    <property type="entry name" value="CBM_6"/>
    <property type="match status" value="1"/>
</dbReference>
<dbReference type="Gene3D" id="2.115.10.20">
    <property type="entry name" value="Glycosyl hydrolase domain, family 43"/>
    <property type="match status" value="1"/>
</dbReference>
<dbReference type="SMART" id="SM00606">
    <property type="entry name" value="CBD_IV"/>
    <property type="match status" value="1"/>
</dbReference>
<dbReference type="InterPro" id="IPR006584">
    <property type="entry name" value="Cellulose-bd_IV"/>
</dbReference>
<dbReference type="KEGG" id="acel:acsn021_15940"/>
<keyword evidence="6 7" id="KW-0326">Glycosidase</keyword>
<sequence length="488" mass="54368">MVIKEELKSLFQEVEWKESYRKEGENNPLITSCYGADPYALVFGDQIYVYMTNDEYMYDAQGNITANTYSNIRSIRCISSADLVNWTNHGLIFVKGSGGVTSWAHNSWAPAAIHKKINGKDKFFLYFANSASSIGVLTADFPEGPFSDPLGKPIITRETPNCSGVVWLFDPAVFTDDDGVSYLYFGGGVPEGKTEFPGTARVIRLSEDMIHTEGSAVAIDAPFMFEDSGINKIGDTYVYSYCSNWDSREHTVSEHVPEIGEIIYMTSKNPMGPWEYRGSILKNPGKFFGVYGNNHHCMAEFRGSWYMFYHTQVLQENIGVKGGYRSTHVNEVKMGEDGSIKPIQADKNGVSQLKHMNPYETVLAATRSDQGGKRLKETLKYSQETKQILPDEIETGDWIKVSGLNFGETGAKTFTLRVICKKAEGAVRVTKDSLQGEDITYAKINGLDSKGEVLDITVPVKEITGVHDIYISFVGSGYSLEAWKFEKA</sequence>
<reference evidence="8 9" key="1">
    <citation type="journal article" date="2016" name="Int. J. Syst. Evol. Microbiol.">
        <title>Descriptions of Anaerotaenia torta gen. nov., sp. nov. and Anaerocolumna cellulosilytica gen. nov., sp. nov. isolated from a methanogenic reactor of cattle waste.</title>
        <authorList>
            <person name="Uek A."/>
            <person name="Ohtaki Y."/>
            <person name="Kaku N."/>
            <person name="Ueki K."/>
        </authorList>
    </citation>
    <scope>NUCLEOTIDE SEQUENCE [LARGE SCALE GENOMIC DNA]</scope>
    <source>
        <strain evidence="8 9">SN021</strain>
    </source>
</reference>
<dbReference type="Gene3D" id="2.60.120.260">
    <property type="entry name" value="Galactose-binding domain-like"/>
    <property type="match status" value="1"/>
</dbReference>
<accession>A0A6S6R3D5</accession>
<dbReference type="Proteomes" id="UP000515561">
    <property type="component" value="Chromosome"/>
</dbReference>
<keyword evidence="9" id="KW-1185">Reference proteome</keyword>
<dbReference type="SUPFAM" id="SSF75005">
    <property type="entry name" value="Arabinanase/levansucrase/invertase"/>
    <property type="match status" value="1"/>
</dbReference>
<comment type="similarity">
    <text evidence="1 7">Belongs to the glycosyl hydrolase 43 family.</text>
</comment>
<protein>
    <submittedName>
        <fullName evidence="8">Uncharacterized protein</fullName>
    </submittedName>
</protein>
<evidence type="ECO:0000313" key="8">
    <source>
        <dbReference type="EMBL" id="BCJ94025.1"/>
    </source>
</evidence>
<name>A0A6S6R3D5_9FIRM</name>
<gene>
    <name evidence="8" type="ORF">acsn021_15940</name>
</gene>
<dbReference type="GO" id="GO:0045493">
    <property type="term" value="P:xylan catabolic process"/>
    <property type="evidence" value="ECO:0007669"/>
    <property type="project" value="UniProtKB-KW"/>
</dbReference>
<evidence type="ECO:0000256" key="2">
    <source>
        <dbReference type="ARBA" id="ARBA00022651"/>
    </source>
</evidence>
<keyword evidence="2" id="KW-0624">Polysaccharide degradation</keyword>
<evidence type="ECO:0000256" key="5">
    <source>
        <dbReference type="ARBA" id="ARBA00023277"/>
    </source>
</evidence>
<keyword evidence="3" id="KW-0732">Signal</keyword>
<dbReference type="InterPro" id="IPR052176">
    <property type="entry name" value="Glycosyl_Hydrlase_43_Enz"/>
</dbReference>